<comment type="caution">
    <text evidence="1">The sequence shown here is derived from an EMBL/GenBank/DDBJ whole genome shotgun (WGS) entry which is preliminary data.</text>
</comment>
<proteinExistence type="predicted"/>
<dbReference type="Proteomes" id="UP000030652">
    <property type="component" value="Unassembled WGS sequence"/>
</dbReference>
<evidence type="ECO:0000313" key="2">
    <source>
        <dbReference type="Proteomes" id="UP000030652"/>
    </source>
</evidence>
<reference evidence="1 2" key="1">
    <citation type="submission" date="2014-10" db="EMBL/GenBank/DDBJ databases">
        <title>Draft genome of anammox bacterium scalindua brodae, obtained using differential coverage binning of sequence data from two enrichment reactors.</title>
        <authorList>
            <person name="Speth D.R."/>
            <person name="Russ L."/>
            <person name="Kartal B."/>
            <person name="Op den Camp H.J."/>
            <person name="Dutilh B.E."/>
            <person name="Jetten M.S."/>
        </authorList>
    </citation>
    <scope>NUCLEOTIDE SEQUENCE [LARGE SCALE GENOMIC DNA]</scope>
    <source>
        <strain evidence="1">RU1</strain>
    </source>
</reference>
<organism evidence="1 2">
    <name type="scientific">Candidatus Scalindua brodae</name>
    <dbReference type="NCBI Taxonomy" id="237368"/>
    <lineage>
        <taxon>Bacteria</taxon>
        <taxon>Pseudomonadati</taxon>
        <taxon>Planctomycetota</taxon>
        <taxon>Candidatus Brocadiia</taxon>
        <taxon>Candidatus Brocadiales</taxon>
        <taxon>Candidatus Scalinduaceae</taxon>
        <taxon>Candidatus Scalindua</taxon>
    </lineage>
</organism>
<gene>
    <name evidence="1" type="ORF">SCABRO_00662</name>
</gene>
<dbReference type="AlphaFoldDB" id="A0A0B0EKN1"/>
<dbReference type="EMBL" id="JRYO01000046">
    <property type="protein sequence ID" value="KHE93617.1"/>
    <property type="molecule type" value="Genomic_DNA"/>
</dbReference>
<name>A0A0B0EKN1_9BACT</name>
<accession>A0A0B0EKN1</accession>
<protein>
    <submittedName>
        <fullName evidence="1">Uncharacterized protein</fullName>
    </submittedName>
</protein>
<sequence length="243" mass="28804">MDKKVSQRKLKRACIDCHFLIKQEFYEVPDNHNAIPPQLNCYGTNHYELDSYYRVQFRHKDFSQFKKVGSLGCYLECWIERTKTSKQKWNKIIVETDRNDCCLFFQYKPTMSFKTAEKIRDRRVSLDVTKQQQDIKSLETTLSYYKTTGKFRFGDDESLPISPTSRHKVREMAEKLMQSWMKGKPCPQSEIVRDPARKLPRSVYDNTTTIRNSLKSHLKVNMPQCANDEYPLPIEPKYFKIVS</sequence>
<evidence type="ECO:0000313" key="1">
    <source>
        <dbReference type="EMBL" id="KHE93617.1"/>
    </source>
</evidence>